<proteinExistence type="predicted"/>
<evidence type="ECO:0000313" key="3">
    <source>
        <dbReference type="Proteomes" id="UP000019443"/>
    </source>
</evidence>
<feature type="transmembrane region" description="Helical" evidence="1">
    <location>
        <begin position="20"/>
        <end position="51"/>
    </location>
</feature>
<geneLocation type="plasmid" evidence="2 3">
    <name>pLPU83d</name>
</geneLocation>
<reference evidence="2" key="1">
    <citation type="submission" date="2013-11" db="EMBL/GenBank/DDBJ databases">
        <title>Draft genome sequence of the broad-host-range Rhizobium sp. LPU83 strain, a member of the low-genetic diversity Oregon-like Rhizobium sp. group.</title>
        <authorList>
            <person name="Wibberg D."/>
            <person name="Puehler A."/>
            <person name="Schlueter A."/>
        </authorList>
    </citation>
    <scope>NUCLEOTIDE SEQUENCE [LARGE SCALE GENOMIC DNA]</scope>
    <source>
        <strain evidence="2">LPU83</strain>
        <plasmid evidence="2">pLPU83d</plasmid>
    </source>
</reference>
<dbReference type="HOGENOM" id="CLU_200276_0_1_5"/>
<protein>
    <submittedName>
        <fullName evidence="2">Membrane protein</fullName>
    </submittedName>
</protein>
<keyword evidence="3" id="KW-1185">Reference proteome</keyword>
<gene>
    <name evidence="2" type="ORF">LPU83_pLPU83d_1347</name>
</gene>
<dbReference type="Pfam" id="PF06796">
    <property type="entry name" value="NapE"/>
    <property type="match status" value="1"/>
</dbReference>
<keyword evidence="1" id="KW-0812">Transmembrane</keyword>
<keyword evidence="2" id="KW-0614">Plasmid</keyword>
<dbReference type="EMBL" id="HG916855">
    <property type="protein sequence ID" value="CDM62717.1"/>
    <property type="molecule type" value="Genomic_DNA"/>
</dbReference>
<sequence>MRELAQKVPSNDVPRSRRRLELLLFLILAFGIWPLVAIGVVGGYGFLVWMFQVVYGPPGPPAAH</sequence>
<keyword evidence="1" id="KW-0472">Membrane</keyword>
<name>W6RNP3_9HYPH</name>
<dbReference type="RefSeq" id="WP_024317535.1">
    <property type="nucleotide sequence ID" value="NZ_ATTO01000056.1"/>
</dbReference>
<dbReference type="KEGG" id="rhl:LPU83_pLPU83d_1347"/>
<dbReference type="AlphaFoldDB" id="W6RNP3"/>
<keyword evidence="1" id="KW-1133">Transmembrane helix</keyword>
<dbReference type="PATRIC" id="fig|348824.6.peg.7067"/>
<accession>W6RNP3</accession>
<dbReference type="Proteomes" id="UP000019443">
    <property type="component" value="Plasmid pLPU83d"/>
</dbReference>
<organism evidence="2 3">
    <name type="scientific">Rhizobium favelukesii</name>
    <dbReference type="NCBI Taxonomy" id="348824"/>
    <lineage>
        <taxon>Bacteria</taxon>
        <taxon>Pseudomonadati</taxon>
        <taxon>Pseudomonadota</taxon>
        <taxon>Alphaproteobacteria</taxon>
        <taxon>Hyphomicrobiales</taxon>
        <taxon>Rhizobiaceae</taxon>
        <taxon>Rhizobium/Agrobacterium group</taxon>
        <taxon>Rhizobium</taxon>
    </lineage>
</organism>
<evidence type="ECO:0000256" key="1">
    <source>
        <dbReference type="SAM" id="Phobius"/>
    </source>
</evidence>
<dbReference type="InterPro" id="IPR010649">
    <property type="entry name" value="NapE_TorE"/>
</dbReference>
<evidence type="ECO:0000313" key="2">
    <source>
        <dbReference type="EMBL" id="CDM62717.1"/>
    </source>
</evidence>